<accession>E8K9T2</accession>
<feature type="transmembrane region" description="Helical" evidence="1">
    <location>
        <begin position="33"/>
        <end position="49"/>
    </location>
</feature>
<dbReference type="PROSITE" id="PS51257">
    <property type="entry name" value="PROKAR_LIPOPROTEIN"/>
    <property type="match status" value="1"/>
</dbReference>
<keyword evidence="1" id="KW-0812">Transmembrane</keyword>
<evidence type="ECO:0008006" key="4">
    <source>
        <dbReference type="Google" id="ProtNLM"/>
    </source>
</evidence>
<sequence length="56" mass="6327">MELLKKYQYPILSGLIGIILACLIISFGFFKTLFVLIFGALGIVIGLYIQKNYINK</sequence>
<keyword evidence="1" id="KW-0472">Membrane</keyword>
<gene>
    <name evidence="2" type="ORF">HMPREF9180_0237</name>
</gene>
<dbReference type="Proteomes" id="UP000010304">
    <property type="component" value="Unassembled WGS sequence"/>
</dbReference>
<name>E8K9T2_9STRE</name>
<reference evidence="2 3" key="1">
    <citation type="submission" date="2010-12" db="EMBL/GenBank/DDBJ databases">
        <authorList>
            <person name="Muzny D."/>
            <person name="Qin X."/>
            <person name="Deng J."/>
            <person name="Jiang H."/>
            <person name="Liu Y."/>
            <person name="Qu J."/>
            <person name="Song X.-Z."/>
            <person name="Zhang L."/>
            <person name="Thornton R."/>
            <person name="Coyle M."/>
            <person name="Francisco L."/>
            <person name="Jackson L."/>
            <person name="Javaid M."/>
            <person name="Korchina V."/>
            <person name="Kovar C."/>
            <person name="Mata R."/>
            <person name="Mathew T."/>
            <person name="Ngo R."/>
            <person name="Nguyen L."/>
            <person name="Nguyen N."/>
            <person name="Okwuonu G."/>
            <person name="Ongeri F."/>
            <person name="Pham C."/>
            <person name="Simmons D."/>
            <person name="Wilczek-Boney K."/>
            <person name="Hale W."/>
            <person name="Jakkamsetti A."/>
            <person name="Pham P."/>
            <person name="Ruth R."/>
            <person name="San Lucas F."/>
            <person name="Warren J."/>
            <person name="Zhang J."/>
            <person name="Zhao Z."/>
            <person name="Zhou C."/>
            <person name="Zhu D."/>
            <person name="Lee S."/>
            <person name="Bess C."/>
            <person name="Blankenburg K."/>
            <person name="Forbes L."/>
            <person name="Fu Q."/>
            <person name="Gubbala S."/>
            <person name="Hirani K."/>
            <person name="Jayaseelan J.C."/>
            <person name="Lara F."/>
            <person name="Munidasa M."/>
            <person name="Palculict T."/>
            <person name="Patil S."/>
            <person name="Pu L.-L."/>
            <person name="Saada N."/>
            <person name="Tang L."/>
            <person name="Weissenberger G."/>
            <person name="Zhu Y."/>
            <person name="Hemphill L."/>
            <person name="Shang Y."/>
            <person name="Youmans B."/>
            <person name="Ayvaz T."/>
            <person name="Ross M."/>
            <person name="Santibanez J."/>
            <person name="Aqrawi P."/>
            <person name="Gross S."/>
            <person name="Joshi V."/>
            <person name="Fowler G."/>
            <person name="Nazareth L."/>
            <person name="Reid J."/>
            <person name="Worley K."/>
            <person name="Petrosino J."/>
            <person name="Highlander S."/>
            <person name="Gibbs R."/>
        </authorList>
    </citation>
    <scope>NUCLEOTIDE SEQUENCE [LARGE SCALE GENOMIC DNA]</scope>
    <source>
        <strain evidence="2 3">ATCC 700780</strain>
    </source>
</reference>
<dbReference type="HOGENOM" id="CLU_192686_5_0_9"/>
<organism evidence="2 3">
    <name type="scientific">Streptococcus peroris ATCC 700780</name>
    <dbReference type="NCBI Taxonomy" id="888746"/>
    <lineage>
        <taxon>Bacteria</taxon>
        <taxon>Bacillati</taxon>
        <taxon>Bacillota</taxon>
        <taxon>Bacilli</taxon>
        <taxon>Lactobacillales</taxon>
        <taxon>Streptococcaceae</taxon>
        <taxon>Streptococcus</taxon>
    </lineage>
</organism>
<dbReference type="AlphaFoldDB" id="E8K9T2"/>
<dbReference type="RefSeq" id="WP_006144923.1">
    <property type="nucleotide sequence ID" value="NZ_GL732463.1"/>
</dbReference>
<evidence type="ECO:0000313" key="2">
    <source>
        <dbReference type="EMBL" id="EFX41194.1"/>
    </source>
</evidence>
<dbReference type="eggNOG" id="COG5547">
    <property type="taxonomic scope" value="Bacteria"/>
</dbReference>
<keyword evidence="1" id="KW-1133">Transmembrane helix</keyword>
<evidence type="ECO:0000256" key="1">
    <source>
        <dbReference type="SAM" id="Phobius"/>
    </source>
</evidence>
<dbReference type="STRING" id="888746.HMPREF9180_0237"/>
<dbReference type="InterPro" id="IPR018730">
    <property type="entry name" value="DUF2273"/>
</dbReference>
<protein>
    <recommendedName>
        <fullName evidence="4">DUF2273 domain-containing protein</fullName>
    </recommendedName>
</protein>
<proteinExistence type="predicted"/>
<dbReference type="OrthoDB" id="2235292at2"/>
<dbReference type="Pfam" id="PF10031">
    <property type="entry name" value="DUF2273"/>
    <property type="match status" value="1"/>
</dbReference>
<keyword evidence="3" id="KW-1185">Reference proteome</keyword>
<dbReference type="EMBL" id="AEVF01000003">
    <property type="protein sequence ID" value="EFX41194.1"/>
    <property type="molecule type" value="Genomic_DNA"/>
</dbReference>
<feature type="transmembrane region" description="Helical" evidence="1">
    <location>
        <begin position="7"/>
        <end position="27"/>
    </location>
</feature>
<comment type="caution">
    <text evidence="2">The sequence shown here is derived from an EMBL/GenBank/DDBJ whole genome shotgun (WGS) entry which is preliminary data.</text>
</comment>
<evidence type="ECO:0000313" key="3">
    <source>
        <dbReference type="Proteomes" id="UP000010304"/>
    </source>
</evidence>